<evidence type="ECO:0000313" key="1">
    <source>
        <dbReference type="EMBL" id="MBB5847687.1"/>
    </source>
</evidence>
<dbReference type="Proteomes" id="UP000567246">
    <property type="component" value="Unassembled WGS sequence"/>
</dbReference>
<dbReference type="RefSeq" id="WP_184170050.1">
    <property type="nucleotide sequence ID" value="NZ_BAABAG010000002.1"/>
</dbReference>
<sequence length="186" mass="19951">MVKKLEQNMGADAMRAATGRDHAGWRAVLQEAGAQQWSHSRIAAYLVEEHVVDGWWAQGITVDYEQAHQGRLPGQQTDGTFSVGLTRTVPGERLEALARVEATVSAVHGEPHGRNMGASQPVVRWRLPDGGRLAAAAQAPNKTGTPVNLTMQRLPDAAAVEPTRRALEELLEAARSGEGPVATPGR</sequence>
<proteinExistence type="predicted"/>
<protein>
    <recommendedName>
        <fullName evidence="3">DUF4287 domain-containing protein</fullName>
    </recommendedName>
</protein>
<keyword evidence="2" id="KW-1185">Reference proteome</keyword>
<organism evidence="1 2">
    <name type="scientific">Micrococcus endophyticus</name>
    <dbReference type="NCBI Taxonomy" id="455343"/>
    <lineage>
        <taxon>Bacteria</taxon>
        <taxon>Bacillati</taxon>
        <taxon>Actinomycetota</taxon>
        <taxon>Actinomycetes</taxon>
        <taxon>Micrococcales</taxon>
        <taxon>Micrococcaceae</taxon>
        <taxon>Micrococcus</taxon>
    </lineage>
</organism>
<evidence type="ECO:0008006" key="3">
    <source>
        <dbReference type="Google" id="ProtNLM"/>
    </source>
</evidence>
<name>A0A7W9JH03_9MICC</name>
<dbReference type="EMBL" id="JACHMW010000001">
    <property type="protein sequence ID" value="MBB5847687.1"/>
    <property type="molecule type" value="Genomic_DNA"/>
</dbReference>
<dbReference type="AlphaFoldDB" id="A0A7W9JH03"/>
<accession>A0A7W9JH03</accession>
<comment type="caution">
    <text evidence="1">The sequence shown here is derived from an EMBL/GenBank/DDBJ whole genome shotgun (WGS) entry which is preliminary data.</text>
</comment>
<evidence type="ECO:0000313" key="2">
    <source>
        <dbReference type="Proteomes" id="UP000567246"/>
    </source>
</evidence>
<reference evidence="1 2" key="1">
    <citation type="submission" date="2020-08" db="EMBL/GenBank/DDBJ databases">
        <title>Sequencing the genomes of 1000 actinobacteria strains.</title>
        <authorList>
            <person name="Klenk H.-P."/>
        </authorList>
    </citation>
    <scope>NUCLEOTIDE SEQUENCE [LARGE SCALE GENOMIC DNA]</scope>
    <source>
        <strain evidence="1 2">DSM 17945</strain>
    </source>
</reference>
<gene>
    <name evidence="1" type="ORF">HDA33_000251</name>
</gene>